<feature type="transmembrane region" description="Helical" evidence="2">
    <location>
        <begin position="931"/>
        <end position="952"/>
    </location>
</feature>
<keyword evidence="2" id="KW-0472">Membrane</keyword>
<accession>B8G2Z6</accession>
<dbReference type="EMBL" id="CP001337">
    <property type="protein sequence ID" value="ACL23300.1"/>
    <property type="molecule type" value="Genomic_DNA"/>
</dbReference>
<keyword evidence="2" id="KW-0812">Transmembrane</keyword>
<feature type="region of interest" description="Disordered" evidence="1">
    <location>
        <begin position="1057"/>
        <end position="1101"/>
    </location>
</feature>
<dbReference type="GO" id="GO:0042910">
    <property type="term" value="F:xenobiotic transmembrane transporter activity"/>
    <property type="evidence" value="ECO:0007669"/>
    <property type="project" value="TreeGrafter"/>
</dbReference>
<dbReference type="eggNOG" id="COG0841">
    <property type="taxonomic scope" value="Bacteria"/>
</dbReference>
<dbReference type="KEGG" id="cag:Cagg_0354"/>
<feature type="transmembrane region" description="Helical" evidence="2">
    <location>
        <begin position="21"/>
        <end position="40"/>
    </location>
</feature>
<evidence type="ECO:0000256" key="2">
    <source>
        <dbReference type="SAM" id="Phobius"/>
    </source>
</evidence>
<dbReference type="AlphaFoldDB" id="B8G2Z6"/>
<feature type="transmembrane region" description="Helical" evidence="2">
    <location>
        <begin position="393"/>
        <end position="413"/>
    </location>
</feature>
<evidence type="ECO:0000313" key="3">
    <source>
        <dbReference type="EMBL" id="ACL23300.1"/>
    </source>
</evidence>
<feature type="transmembrane region" description="Helical" evidence="2">
    <location>
        <begin position="470"/>
        <end position="497"/>
    </location>
</feature>
<dbReference type="PRINTS" id="PR00702">
    <property type="entry name" value="ACRIFLAVINRP"/>
</dbReference>
<feature type="transmembrane region" description="Helical" evidence="2">
    <location>
        <begin position="906"/>
        <end position="925"/>
    </location>
</feature>
<dbReference type="InterPro" id="IPR027463">
    <property type="entry name" value="AcrB_DN_DC_subdom"/>
</dbReference>
<dbReference type="STRING" id="326427.Cagg_0354"/>
<dbReference type="Proteomes" id="UP000002508">
    <property type="component" value="Chromosome"/>
</dbReference>
<feature type="transmembrane region" description="Helical" evidence="2">
    <location>
        <begin position="980"/>
        <end position="1001"/>
    </location>
</feature>
<feature type="transmembrane region" description="Helical" evidence="2">
    <location>
        <begin position="434"/>
        <end position="458"/>
    </location>
</feature>
<feature type="transmembrane region" description="Helical" evidence="2">
    <location>
        <begin position="345"/>
        <end position="360"/>
    </location>
</feature>
<dbReference type="RefSeq" id="WP_012615666.1">
    <property type="nucleotide sequence ID" value="NC_011831.1"/>
</dbReference>
<feature type="transmembrane region" description="Helical" evidence="2">
    <location>
        <begin position="367"/>
        <end position="387"/>
    </location>
</feature>
<keyword evidence="2" id="KW-1133">Transmembrane helix</keyword>
<reference evidence="3" key="1">
    <citation type="submission" date="2008-12" db="EMBL/GenBank/DDBJ databases">
        <title>Complete sequence of Chloroflexus aggregans DSM 9485.</title>
        <authorList>
            <consortium name="US DOE Joint Genome Institute"/>
            <person name="Lucas S."/>
            <person name="Copeland A."/>
            <person name="Lapidus A."/>
            <person name="Glavina del Rio T."/>
            <person name="Dalin E."/>
            <person name="Tice H."/>
            <person name="Pitluck S."/>
            <person name="Foster B."/>
            <person name="Larimer F."/>
            <person name="Land M."/>
            <person name="Hauser L."/>
            <person name="Kyrpides N."/>
            <person name="Mikhailova N."/>
            <person name="Bryant D."/>
            <person name="Richardson P."/>
        </authorList>
    </citation>
    <scope>NUCLEOTIDE SEQUENCE</scope>
    <source>
        <strain evidence="3">DSM 9485</strain>
    </source>
</reference>
<feature type="transmembrane region" description="Helical" evidence="2">
    <location>
        <begin position="560"/>
        <end position="580"/>
    </location>
</feature>
<evidence type="ECO:0000313" key="4">
    <source>
        <dbReference type="Proteomes" id="UP000002508"/>
    </source>
</evidence>
<dbReference type="SUPFAM" id="SSF82714">
    <property type="entry name" value="Multidrug efflux transporter AcrB TolC docking domain, DN and DC subdomains"/>
    <property type="match status" value="2"/>
</dbReference>
<dbReference type="OrthoDB" id="8270at2"/>
<dbReference type="SUPFAM" id="SSF82866">
    <property type="entry name" value="Multidrug efflux transporter AcrB transmembrane domain"/>
    <property type="match status" value="2"/>
</dbReference>
<dbReference type="Gene3D" id="3.30.70.1440">
    <property type="entry name" value="Multidrug efflux transporter AcrB pore domain"/>
    <property type="match status" value="1"/>
</dbReference>
<gene>
    <name evidence="3" type="ordered locus">Cagg_0354</name>
</gene>
<dbReference type="Gene3D" id="1.20.1640.10">
    <property type="entry name" value="Multidrug efflux transporter AcrB transmembrane domain"/>
    <property type="match status" value="2"/>
</dbReference>
<dbReference type="Gene3D" id="3.30.70.1320">
    <property type="entry name" value="Multidrug efflux transporter AcrB pore domain like"/>
    <property type="match status" value="1"/>
</dbReference>
<dbReference type="PANTHER" id="PTHR32063">
    <property type="match status" value="1"/>
</dbReference>
<keyword evidence="4" id="KW-1185">Reference proteome</keyword>
<dbReference type="SUPFAM" id="SSF82693">
    <property type="entry name" value="Multidrug efflux transporter AcrB pore domain, PN1, PN2, PC1 and PC2 subdomains"/>
    <property type="match status" value="3"/>
</dbReference>
<proteinExistence type="predicted"/>
<organism evidence="3 4">
    <name type="scientific">Chloroflexus aggregans (strain MD-66 / DSM 9485)</name>
    <dbReference type="NCBI Taxonomy" id="326427"/>
    <lineage>
        <taxon>Bacteria</taxon>
        <taxon>Bacillati</taxon>
        <taxon>Chloroflexota</taxon>
        <taxon>Chloroflexia</taxon>
        <taxon>Chloroflexales</taxon>
        <taxon>Chloroflexineae</taxon>
        <taxon>Chloroflexaceae</taxon>
        <taxon>Chloroflexus</taxon>
    </lineage>
</organism>
<dbReference type="PANTHER" id="PTHR32063:SF0">
    <property type="entry name" value="SWARMING MOTILITY PROTEIN SWRC"/>
    <property type="match status" value="1"/>
</dbReference>
<evidence type="ECO:0000256" key="1">
    <source>
        <dbReference type="SAM" id="MobiDB-lite"/>
    </source>
</evidence>
<dbReference type="Gene3D" id="3.30.2090.10">
    <property type="entry name" value="Multidrug efflux transporter AcrB TolC docking domain, DN and DC subdomains"/>
    <property type="match status" value="2"/>
</dbReference>
<dbReference type="HOGENOM" id="CLU_002755_1_2_0"/>
<dbReference type="GO" id="GO:0005886">
    <property type="term" value="C:plasma membrane"/>
    <property type="evidence" value="ECO:0007669"/>
    <property type="project" value="TreeGrafter"/>
</dbReference>
<sequence length="1101" mass="117948">MGPQRREKLNGIWIADVSIRQPVFITMVMLAFITFGILSFRSTPVNLLPEIDVPIVAVTITYPGAGPESVVDQVVRPVENAVNTLAGLKHITSQASEGIATILLEFEAGNSAKQVEEDVRQRVNSILPQLPRDVRQPIFQRFDPNQAPIMQIAIADTSGRSPLELRTLVEEQLVPLIQRAPGVGSVTVNGGQERQINVWLDLAKLQAYGLLPAQISRSLQQANADLGLGSLIENDTEISLRVPSLLRSVTDIANVQISGTPYRVSDVAVVSEGVAEVTTISRLNGSEAILLSVLKQSGANTVTVADNVYKALEQAFAPFPELTYTIPVDSSEAVRSSVASSLEELIFASIAAFLVVWFFFGNLRSTIITMSGLPVILIGTFIFMPIFGLTINLVTLLALSLCVGLVIDDAIVVRENIFRHLERGESARVASSRGTWEVGLSVVAMTLTIVAVFVPVTFAEGVAGIVFKSFGLVVSIAILLSLAEAFTFAPMLSANLFPNIKLKPKPHHSDHRPIVEIPISDEVSERDIGLLQEANEDPGRMGRWYGKLLGWTLASLRNRLIVVGIALAVLGLSVWVASGLKLTFFPEQDPHEFIMRFEAAPGTPLAETDRLARQAEQILLNDPAIENVITRVGSPGFPERAEFSVTLVGRTPTLPTQERLREQLSFLPRLSFSVPSFQPSGAGVEGRELQVSLQTTRPATELAPLVEAIKREMAAVPGLVDIDSNLQLGKPELRLRADPARIGELGITNEDIASSVRALINGERATVLRTGNTDLDVVVRLAPQDRAGVETLGAISIPTRSGVVPLSALGTVELTSSQVSIRRYDRLNQVLVGANLEGVNLSDAQAAVQARLATLDIPADVVVSYVGTIAQTNEGFSSLFLAMGLSVLFVYMVLASQFGSFTQPLVIMMAMPFSFIGAFLALRLVGIDLDITGMIGLIMLLGLVVKNSILLVDFTNRLRDLGLDKHSALKLAGAIRLRPILMTALSLVAGAMPTALGLHVLATGEGNEFRKGLAWVLIGGMLTSTLLTLLVVPTVYSLMDAAVTWLKQRFSGMQPHEGFELPAPGPGATAATTSGAATSSVTRPAVPPTTPAAPAGEPSAD</sequence>
<feature type="compositionally biased region" description="Low complexity" evidence="1">
    <location>
        <begin position="1066"/>
        <end position="1084"/>
    </location>
</feature>
<feature type="transmembrane region" description="Helical" evidence="2">
    <location>
        <begin position="1013"/>
        <end position="1039"/>
    </location>
</feature>
<name>B8G2Z6_CHLAD</name>
<protein>
    <submittedName>
        <fullName evidence="3">Acriflavin resistance protein</fullName>
    </submittedName>
</protein>
<feature type="transmembrane region" description="Helical" evidence="2">
    <location>
        <begin position="875"/>
        <end position="894"/>
    </location>
</feature>
<dbReference type="InterPro" id="IPR001036">
    <property type="entry name" value="Acrflvin-R"/>
</dbReference>
<dbReference type="Gene3D" id="3.30.70.1430">
    <property type="entry name" value="Multidrug efflux transporter AcrB pore domain"/>
    <property type="match status" value="2"/>
</dbReference>
<dbReference type="Pfam" id="PF00873">
    <property type="entry name" value="ACR_tran"/>
    <property type="match status" value="1"/>
</dbReference>